<keyword evidence="2" id="KW-1185">Reference proteome</keyword>
<evidence type="ECO:0000313" key="1">
    <source>
        <dbReference type="EMBL" id="AVO37923.1"/>
    </source>
</evidence>
<gene>
    <name evidence="1" type="ORF">C6Y53_09550</name>
</gene>
<proteinExistence type="predicted"/>
<evidence type="ECO:0000313" key="2">
    <source>
        <dbReference type="Proteomes" id="UP000237655"/>
    </source>
</evidence>
<dbReference type="AlphaFoldDB" id="A0A2S0MQD4"/>
<dbReference type="Proteomes" id="UP000237655">
    <property type="component" value="Chromosome"/>
</dbReference>
<name>A0A2S0MQD4_9RHOB</name>
<organism evidence="1 2">
    <name type="scientific">Pukyongiella litopenaei</name>
    <dbReference type="NCBI Taxonomy" id="2605946"/>
    <lineage>
        <taxon>Bacteria</taxon>
        <taxon>Pseudomonadati</taxon>
        <taxon>Pseudomonadota</taxon>
        <taxon>Alphaproteobacteria</taxon>
        <taxon>Rhodobacterales</taxon>
        <taxon>Paracoccaceae</taxon>
        <taxon>Pukyongiella</taxon>
    </lineage>
</organism>
<dbReference type="RefSeq" id="WP_106472241.1">
    <property type="nucleotide sequence ID" value="NZ_CP027665.1"/>
</dbReference>
<dbReference type="KEGG" id="thas:C6Y53_09550"/>
<sequence>MRGDAGKVQAARAWLTGVSEEFGFACAIAGVRPDKVRRLVMADAGAGDPEAVAALLGRLRALRVMGEDVTGPLS</sequence>
<reference evidence="2" key="1">
    <citation type="submission" date="2018-03" db="EMBL/GenBank/DDBJ databases">
        <title>Genomic analysis of the strain SH-1 isolated from shrimp intestine.</title>
        <authorList>
            <person name="Kim Y.-S."/>
            <person name="Kim S.-E."/>
            <person name="Kim K.-H."/>
        </authorList>
    </citation>
    <scope>NUCLEOTIDE SEQUENCE [LARGE SCALE GENOMIC DNA]</scope>
    <source>
        <strain evidence="2">SH-1</strain>
    </source>
</reference>
<accession>A0A2S0MQD4</accession>
<protein>
    <submittedName>
        <fullName evidence="1">Uncharacterized protein</fullName>
    </submittedName>
</protein>
<dbReference type="EMBL" id="CP027665">
    <property type="protein sequence ID" value="AVO37923.1"/>
    <property type="molecule type" value="Genomic_DNA"/>
</dbReference>